<accession>A0AAD9MID8</accession>
<gene>
    <name evidence="1" type="ORF">P8C59_007512</name>
</gene>
<evidence type="ECO:0000313" key="1">
    <source>
        <dbReference type="EMBL" id="KAK2073216.1"/>
    </source>
</evidence>
<dbReference type="AlphaFoldDB" id="A0AAD9MID8"/>
<keyword evidence="2" id="KW-1185">Reference proteome</keyword>
<dbReference type="EMBL" id="JAQQPM010000006">
    <property type="protein sequence ID" value="KAK2073216.1"/>
    <property type="molecule type" value="Genomic_DNA"/>
</dbReference>
<sequence>MTEKGSLATSFTIFSPTAIMLWSDFFRPGSSSRKRRFPSFLPRAMFLLEQGINLEIPEAVAMMGLEKNWM</sequence>
<evidence type="ECO:0000313" key="2">
    <source>
        <dbReference type="Proteomes" id="UP001217918"/>
    </source>
</evidence>
<name>A0AAD9MID8_9PEZI</name>
<dbReference type="Proteomes" id="UP001217918">
    <property type="component" value="Unassembled WGS sequence"/>
</dbReference>
<protein>
    <submittedName>
        <fullName evidence="1">Uncharacterized protein</fullName>
    </submittedName>
</protein>
<organism evidence="1 2">
    <name type="scientific">Phyllachora maydis</name>
    <dbReference type="NCBI Taxonomy" id="1825666"/>
    <lineage>
        <taxon>Eukaryota</taxon>
        <taxon>Fungi</taxon>
        <taxon>Dikarya</taxon>
        <taxon>Ascomycota</taxon>
        <taxon>Pezizomycotina</taxon>
        <taxon>Sordariomycetes</taxon>
        <taxon>Sordariomycetidae</taxon>
        <taxon>Phyllachorales</taxon>
        <taxon>Phyllachoraceae</taxon>
        <taxon>Phyllachora</taxon>
    </lineage>
</organism>
<proteinExistence type="predicted"/>
<reference evidence="1" key="1">
    <citation type="journal article" date="2023" name="Mol. Plant Microbe Interact.">
        <title>Elucidating the Obligate Nature and Biological Capacity of an Invasive Fungal Corn Pathogen.</title>
        <authorList>
            <person name="MacCready J.S."/>
            <person name="Roggenkamp E.M."/>
            <person name="Gdanetz K."/>
            <person name="Chilvers M.I."/>
        </authorList>
    </citation>
    <scope>NUCLEOTIDE SEQUENCE</scope>
    <source>
        <strain evidence="1">PM02</strain>
    </source>
</reference>
<comment type="caution">
    <text evidence="1">The sequence shown here is derived from an EMBL/GenBank/DDBJ whole genome shotgun (WGS) entry which is preliminary data.</text>
</comment>